<dbReference type="AlphaFoldDB" id="A0AB39HFY2"/>
<reference evidence="1" key="1">
    <citation type="submission" date="2024-07" db="EMBL/GenBank/DDBJ databases">
        <title>Genome Analysis of a Potential Novel Vibrio Species Secreting pH- and Thermo-stable Alginate Lyase and its Application in Producing Alginate Oligosaccharides.</title>
        <authorList>
            <person name="Huang H."/>
            <person name="Bao K."/>
        </authorList>
    </citation>
    <scope>NUCLEOTIDE SEQUENCE</scope>
    <source>
        <strain evidence="1">HB236076</strain>
    </source>
</reference>
<proteinExistence type="predicted"/>
<organism evidence="1">
    <name type="scientific">Vibrio sp. HB236076</name>
    <dbReference type="NCBI Taxonomy" id="3232307"/>
    <lineage>
        <taxon>Bacteria</taxon>
        <taxon>Pseudomonadati</taxon>
        <taxon>Pseudomonadota</taxon>
        <taxon>Gammaproteobacteria</taxon>
        <taxon>Vibrionales</taxon>
        <taxon>Vibrionaceae</taxon>
        <taxon>Vibrio</taxon>
    </lineage>
</organism>
<accession>A0AB39HFY2</accession>
<dbReference type="RefSeq" id="WP_306101643.1">
    <property type="nucleotide sequence ID" value="NZ_CP162601.1"/>
</dbReference>
<protein>
    <submittedName>
        <fullName evidence="1">UPF0149 family protein</fullName>
    </submittedName>
</protein>
<name>A0AB39HFY2_9VIBR</name>
<dbReference type="KEGG" id="vih:AB0763_06005"/>
<dbReference type="Pfam" id="PF03695">
    <property type="entry name" value="UPF0149"/>
    <property type="match status" value="1"/>
</dbReference>
<evidence type="ECO:0000313" key="1">
    <source>
        <dbReference type="EMBL" id="XDK26332.1"/>
    </source>
</evidence>
<sequence length="189" mass="21228">MTLQEILALPELEGQLLGLANTQGFVTAMAAAPHVLPPQEWLPFLWGGEQEAPFNDGEQLEIYLDAIISLWNESRAALLEGTWQWPEKCQLSDQDIVTEHTRLFCEGLLQGWQLTRDDWETLMPEQSENNALLGGVLLSITMLYDPETTLMTLQEQGLEGLDQFEEVFNAIPTMLSGLTLRGVELAEQQ</sequence>
<dbReference type="NCBIfam" id="TIGR02292">
    <property type="entry name" value="ygfB_yecA"/>
    <property type="match status" value="1"/>
</dbReference>
<dbReference type="EMBL" id="CP162601">
    <property type="protein sequence ID" value="XDK26332.1"/>
    <property type="molecule type" value="Genomic_DNA"/>
</dbReference>
<dbReference type="InterPro" id="IPR036255">
    <property type="entry name" value="YgfB-like_sf"/>
</dbReference>
<dbReference type="InterPro" id="IPR011978">
    <property type="entry name" value="YgfB-like"/>
</dbReference>
<gene>
    <name evidence="1" type="ORF">AB0763_06005</name>
</gene>
<dbReference type="SUPFAM" id="SSF101327">
    <property type="entry name" value="YgfB-like"/>
    <property type="match status" value="1"/>
</dbReference>